<dbReference type="EMBL" id="BMYM01000002">
    <property type="protein sequence ID" value="GHD35432.1"/>
    <property type="molecule type" value="Genomic_DNA"/>
</dbReference>
<proteinExistence type="predicted"/>
<dbReference type="InterPro" id="IPR029068">
    <property type="entry name" value="Glyas_Bleomycin-R_OHBP_Dase"/>
</dbReference>
<protein>
    <submittedName>
        <fullName evidence="3">Glyoxalase</fullName>
    </submittedName>
</protein>
<reference evidence="3" key="2">
    <citation type="submission" date="2020-09" db="EMBL/GenBank/DDBJ databases">
        <authorList>
            <person name="Sun Q."/>
            <person name="Kim S."/>
        </authorList>
    </citation>
    <scope>NUCLEOTIDE SEQUENCE</scope>
    <source>
        <strain evidence="3">KCTC 23430</strain>
    </source>
</reference>
<dbReference type="PANTHER" id="PTHR43048:SF3">
    <property type="entry name" value="METHYLMALONYL-COA EPIMERASE, MITOCHONDRIAL"/>
    <property type="match status" value="1"/>
</dbReference>
<sequence>MISAFESIRISTPDVAEASRQLAILLGAPAVGEAGNLFLLQNTAIDLVAGDGGDSVITSLAMLADKPQERLPPFAQRHHSVMATSELDAFRTDSDAVSQLAVDHVVVQVRDADAAIALYRDTLGIRLALDKEVPQWGGRMLFFRAGKMTLEVIANPEKGPAEPSFWGIALQCPDLEATAARLQSARVELSEIRDGRKPGTRVATLKSHCLGLPTLLIQPAASTT</sequence>
<dbReference type="PROSITE" id="PS51819">
    <property type="entry name" value="VOC"/>
    <property type="match status" value="1"/>
</dbReference>
<dbReference type="Proteomes" id="UP000644693">
    <property type="component" value="Unassembled WGS sequence"/>
</dbReference>
<dbReference type="InterPro" id="IPR051785">
    <property type="entry name" value="MMCE/EMCE_epimerase"/>
</dbReference>
<dbReference type="SUPFAM" id="SSF54593">
    <property type="entry name" value="Glyoxalase/Bleomycin resistance protein/Dihydroxybiphenyl dioxygenase"/>
    <property type="match status" value="1"/>
</dbReference>
<evidence type="ECO:0000313" key="4">
    <source>
        <dbReference type="Proteomes" id="UP000644693"/>
    </source>
</evidence>
<dbReference type="GO" id="GO:0046872">
    <property type="term" value="F:metal ion binding"/>
    <property type="evidence" value="ECO:0007669"/>
    <property type="project" value="UniProtKB-KW"/>
</dbReference>
<reference evidence="3" key="1">
    <citation type="journal article" date="2014" name="Int. J. Syst. Evol. Microbiol.">
        <title>Complete genome sequence of Corynebacterium casei LMG S-19264T (=DSM 44701T), isolated from a smear-ripened cheese.</title>
        <authorList>
            <consortium name="US DOE Joint Genome Institute (JGI-PGF)"/>
            <person name="Walter F."/>
            <person name="Albersmeier A."/>
            <person name="Kalinowski J."/>
            <person name="Ruckert C."/>
        </authorList>
    </citation>
    <scope>NUCLEOTIDE SEQUENCE</scope>
    <source>
        <strain evidence="3">KCTC 23430</strain>
    </source>
</reference>
<dbReference type="GO" id="GO:0046491">
    <property type="term" value="P:L-methylmalonyl-CoA metabolic process"/>
    <property type="evidence" value="ECO:0007669"/>
    <property type="project" value="TreeGrafter"/>
</dbReference>
<accession>A0A918XJT9</accession>
<evidence type="ECO:0000313" key="3">
    <source>
        <dbReference type="EMBL" id="GHD35432.1"/>
    </source>
</evidence>
<dbReference type="InterPro" id="IPR004360">
    <property type="entry name" value="Glyas_Fos-R_dOase_dom"/>
</dbReference>
<dbReference type="Gene3D" id="3.10.180.10">
    <property type="entry name" value="2,3-Dihydroxybiphenyl 1,2-Dioxygenase, domain 1"/>
    <property type="match status" value="1"/>
</dbReference>
<name>A0A918XJT9_9GAMM</name>
<feature type="domain" description="VOC" evidence="2">
    <location>
        <begin position="101"/>
        <end position="219"/>
    </location>
</feature>
<dbReference type="AlphaFoldDB" id="A0A918XJT9"/>
<keyword evidence="4" id="KW-1185">Reference proteome</keyword>
<evidence type="ECO:0000259" key="2">
    <source>
        <dbReference type="PROSITE" id="PS51819"/>
    </source>
</evidence>
<comment type="caution">
    <text evidence="3">The sequence shown here is derived from an EMBL/GenBank/DDBJ whole genome shotgun (WGS) entry which is preliminary data.</text>
</comment>
<evidence type="ECO:0000256" key="1">
    <source>
        <dbReference type="ARBA" id="ARBA00022723"/>
    </source>
</evidence>
<dbReference type="InterPro" id="IPR037523">
    <property type="entry name" value="VOC_core"/>
</dbReference>
<dbReference type="RefSeq" id="WP_189477883.1">
    <property type="nucleotide sequence ID" value="NZ_BMYM01000002.1"/>
</dbReference>
<gene>
    <name evidence="3" type="ORF">GCM10007053_22340</name>
</gene>
<organism evidence="3 4">
    <name type="scientific">Parahalioglobus pacificus</name>
    <dbReference type="NCBI Taxonomy" id="930806"/>
    <lineage>
        <taxon>Bacteria</taxon>
        <taxon>Pseudomonadati</taxon>
        <taxon>Pseudomonadota</taxon>
        <taxon>Gammaproteobacteria</taxon>
        <taxon>Cellvibrionales</taxon>
        <taxon>Halieaceae</taxon>
        <taxon>Parahalioglobus</taxon>
    </lineage>
</organism>
<dbReference type="PANTHER" id="PTHR43048">
    <property type="entry name" value="METHYLMALONYL-COA EPIMERASE"/>
    <property type="match status" value="1"/>
</dbReference>
<dbReference type="Pfam" id="PF00903">
    <property type="entry name" value="Glyoxalase"/>
    <property type="match status" value="1"/>
</dbReference>
<keyword evidence="1" id="KW-0479">Metal-binding</keyword>
<dbReference type="GO" id="GO:0004493">
    <property type="term" value="F:methylmalonyl-CoA epimerase activity"/>
    <property type="evidence" value="ECO:0007669"/>
    <property type="project" value="TreeGrafter"/>
</dbReference>